<dbReference type="EMBL" id="JALKFT010000040">
    <property type="protein sequence ID" value="MCK9878661.1"/>
    <property type="molecule type" value="Genomic_DNA"/>
</dbReference>
<evidence type="ECO:0000313" key="1">
    <source>
        <dbReference type="EMBL" id="MCK9878661.1"/>
    </source>
</evidence>
<protein>
    <recommendedName>
        <fullName evidence="3">RNA polymerase, sigma-24 subunit, ECF subfamily</fullName>
    </recommendedName>
</protein>
<evidence type="ECO:0000313" key="2">
    <source>
        <dbReference type="Proteomes" id="UP001201873"/>
    </source>
</evidence>
<sequence length="220" mass="23984">MACTAAVNSALGRGSTRHRGRPCPFRSASDADGRMVLAHCELGCFDEAVDLLADVLTRVCAGRPAPDRLAAYANHAATTALGQLHRERRGRLGLPQRPERIPEARWAIRVLPDRADRLLLAHMLTWLGSDACPTDGAGWPIESWAGRYRVTATAMRAWVSRICAAMLAADPPRYIRYLADPLATKPPRRFALLGDIAARPEPLPFPRRTESAAAGPGEVY</sequence>
<evidence type="ECO:0008006" key="3">
    <source>
        <dbReference type="Google" id="ProtNLM"/>
    </source>
</evidence>
<dbReference type="RefSeq" id="WP_248826744.1">
    <property type="nucleotide sequence ID" value="NZ_JALKFT010000040.1"/>
</dbReference>
<proteinExistence type="predicted"/>
<gene>
    <name evidence="1" type="ORF">MXD59_23340</name>
</gene>
<reference evidence="1 2" key="1">
    <citation type="submission" date="2022-04" db="EMBL/GenBank/DDBJ databases">
        <title>Genome diversity in the genus Frankia.</title>
        <authorList>
            <person name="Carlos-Shanley C."/>
            <person name="Hahn D."/>
        </authorList>
    </citation>
    <scope>NUCLEOTIDE SEQUENCE [LARGE SCALE GENOMIC DNA]</scope>
    <source>
        <strain evidence="1 2">Ag45/Mut15</strain>
    </source>
</reference>
<comment type="caution">
    <text evidence="1">The sequence shown here is derived from an EMBL/GenBank/DDBJ whole genome shotgun (WGS) entry which is preliminary data.</text>
</comment>
<organism evidence="1 2">
    <name type="scientific">Frankia umida</name>
    <dbReference type="NCBI Taxonomy" id="573489"/>
    <lineage>
        <taxon>Bacteria</taxon>
        <taxon>Bacillati</taxon>
        <taxon>Actinomycetota</taxon>
        <taxon>Actinomycetes</taxon>
        <taxon>Frankiales</taxon>
        <taxon>Frankiaceae</taxon>
        <taxon>Frankia</taxon>
    </lineage>
</organism>
<dbReference type="Proteomes" id="UP001201873">
    <property type="component" value="Unassembled WGS sequence"/>
</dbReference>
<accession>A0ABT0K4M4</accession>
<keyword evidence="2" id="KW-1185">Reference proteome</keyword>
<name>A0ABT0K4M4_9ACTN</name>